<protein>
    <submittedName>
        <fullName evidence="1">Uncharacterized protein</fullName>
    </submittedName>
</protein>
<accession>A0A974DK00</accession>
<evidence type="ECO:0000313" key="1">
    <source>
        <dbReference type="EMBL" id="OCT92471.1"/>
    </source>
</evidence>
<proteinExistence type="predicted"/>
<sequence length="121" mass="13739">MGGAVLRLFAVFLSGDPSFNPIAATGVSVVNNYAWFIHVPGKKHMVIKVPTLLEHFLLKSDNKMTNFFTNQRKKGIIGRKKLGGRNLLHFVCYGPNSDVCRKEKEKRNWVKLTKSHLLLFL</sequence>
<dbReference type="EMBL" id="CM004469">
    <property type="protein sequence ID" value="OCT92471.1"/>
    <property type="molecule type" value="Genomic_DNA"/>
</dbReference>
<name>A0A974DK00_XENLA</name>
<reference evidence="2" key="1">
    <citation type="journal article" date="2016" name="Nature">
        <title>Genome evolution in the allotetraploid frog Xenopus laevis.</title>
        <authorList>
            <person name="Session A.M."/>
            <person name="Uno Y."/>
            <person name="Kwon T."/>
            <person name="Chapman J.A."/>
            <person name="Toyoda A."/>
            <person name="Takahashi S."/>
            <person name="Fukui A."/>
            <person name="Hikosaka A."/>
            <person name="Suzuki A."/>
            <person name="Kondo M."/>
            <person name="van Heeringen S.J."/>
            <person name="Quigley I."/>
            <person name="Heinz S."/>
            <person name="Ogino H."/>
            <person name="Ochi H."/>
            <person name="Hellsten U."/>
            <person name="Lyons J.B."/>
            <person name="Simakov O."/>
            <person name="Putnam N."/>
            <person name="Stites J."/>
            <person name="Kuroki Y."/>
            <person name="Tanaka T."/>
            <person name="Michiue T."/>
            <person name="Watanabe M."/>
            <person name="Bogdanovic O."/>
            <person name="Lister R."/>
            <person name="Georgiou G."/>
            <person name="Paranjpe S.S."/>
            <person name="van Kruijsbergen I."/>
            <person name="Shu S."/>
            <person name="Carlson J."/>
            <person name="Kinoshita T."/>
            <person name="Ohta Y."/>
            <person name="Mawaribuchi S."/>
            <person name="Jenkins J."/>
            <person name="Grimwood J."/>
            <person name="Schmutz J."/>
            <person name="Mitros T."/>
            <person name="Mozaffari S.V."/>
            <person name="Suzuki Y."/>
            <person name="Haramoto Y."/>
            <person name="Yamamoto T.S."/>
            <person name="Takagi C."/>
            <person name="Heald R."/>
            <person name="Miller K."/>
            <person name="Haudenschild C."/>
            <person name="Kitzman J."/>
            <person name="Nakayama T."/>
            <person name="Izutsu Y."/>
            <person name="Robert J."/>
            <person name="Fortriede J."/>
            <person name="Burns K."/>
            <person name="Lotay V."/>
            <person name="Karimi K."/>
            <person name="Yasuoka Y."/>
            <person name="Dichmann D.S."/>
            <person name="Flajnik M.F."/>
            <person name="Houston D.W."/>
            <person name="Shendure J."/>
            <person name="DuPasquier L."/>
            <person name="Vize P.D."/>
            <person name="Zorn A.M."/>
            <person name="Ito M."/>
            <person name="Marcotte E.M."/>
            <person name="Wallingford J.B."/>
            <person name="Ito Y."/>
            <person name="Asashima M."/>
            <person name="Ueno N."/>
            <person name="Matsuda Y."/>
            <person name="Veenstra G.J."/>
            <person name="Fujiyama A."/>
            <person name="Harland R.M."/>
            <person name="Taira M."/>
            <person name="Rokhsar D.S."/>
        </authorList>
    </citation>
    <scope>NUCLEOTIDE SEQUENCE [LARGE SCALE GENOMIC DNA]</scope>
    <source>
        <strain evidence="2">J</strain>
    </source>
</reference>
<gene>
    <name evidence="1" type="ORF">XELAEV_18015526mg</name>
</gene>
<dbReference type="AlphaFoldDB" id="A0A974DK00"/>
<evidence type="ECO:0000313" key="2">
    <source>
        <dbReference type="Proteomes" id="UP000694892"/>
    </source>
</evidence>
<organism evidence="1 2">
    <name type="scientific">Xenopus laevis</name>
    <name type="common">African clawed frog</name>
    <dbReference type="NCBI Taxonomy" id="8355"/>
    <lineage>
        <taxon>Eukaryota</taxon>
        <taxon>Metazoa</taxon>
        <taxon>Chordata</taxon>
        <taxon>Craniata</taxon>
        <taxon>Vertebrata</taxon>
        <taxon>Euteleostomi</taxon>
        <taxon>Amphibia</taxon>
        <taxon>Batrachia</taxon>
        <taxon>Anura</taxon>
        <taxon>Pipoidea</taxon>
        <taxon>Pipidae</taxon>
        <taxon>Xenopodinae</taxon>
        <taxon>Xenopus</taxon>
        <taxon>Xenopus</taxon>
    </lineage>
</organism>
<dbReference type="Proteomes" id="UP000694892">
    <property type="component" value="Chromosome 2S"/>
</dbReference>